<reference evidence="2" key="1">
    <citation type="submission" date="2017-09" db="EMBL/GenBank/DDBJ databases">
        <title>Depth-based differentiation of microbial function through sediment-hosted aquifers and enrichment of novel symbionts in the deep terrestrial subsurface.</title>
        <authorList>
            <person name="Probst A.J."/>
            <person name="Ladd B."/>
            <person name="Jarett J.K."/>
            <person name="Geller-Mcgrath D.E."/>
            <person name="Sieber C.M.K."/>
            <person name="Emerson J.B."/>
            <person name="Anantharaman K."/>
            <person name="Thomas B.C."/>
            <person name="Malmstrom R."/>
            <person name="Stieglmeier M."/>
            <person name="Klingl A."/>
            <person name="Woyke T."/>
            <person name="Ryan C.M."/>
            <person name="Banfield J.F."/>
        </authorList>
    </citation>
    <scope>NUCLEOTIDE SEQUENCE [LARGE SCALE GENOMIC DNA]</scope>
</reference>
<accession>A0A2M7EAK9</accession>
<proteinExistence type="predicted"/>
<comment type="caution">
    <text evidence="1">The sequence shown here is derived from an EMBL/GenBank/DDBJ whole genome shotgun (WGS) entry which is preliminary data.</text>
</comment>
<dbReference type="Proteomes" id="UP000228886">
    <property type="component" value="Unassembled WGS sequence"/>
</dbReference>
<protein>
    <submittedName>
        <fullName evidence="1">Uncharacterized protein</fullName>
    </submittedName>
</protein>
<dbReference type="AlphaFoldDB" id="A0A2M7EAK9"/>
<sequence length="72" mass="8374">MKRLKNNDCVVVYHEADDEGNHYYRFLDGGKRVYLEDWGEIGLVPGWNDRFPHPKRNIELRLEGVVSSASDP</sequence>
<organism evidence="1 2">
    <name type="scientific">bacterium (Candidatus Ratteibacteria) CG01_land_8_20_14_3_00_40_19</name>
    <dbReference type="NCBI Taxonomy" id="2014290"/>
    <lineage>
        <taxon>Bacteria</taxon>
        <taxon>Candidatus Ratteibacteria</taxon>
    </lineage>
</organism>
<evidence type="ECO:0000313" key="1">
    <source>
        <dbReference type="EMBL" id="PIV64782.1"/>
    </source>
</evidence>
<evidence type="ECO:0000313" key="2">
    <source>
        <dbReference type="Proteomes" id="UP000228886"/>
    </source>
</evidence>
<gene>
    <name evidence="1" type="ORF">COS11_00380</name>
</gene>
<name>A0A2M7EAK9_9BACT</name>
<dbReference type="EMBL" id="PETL01000022">
    <property type="protein sequence ID" value="PIV64782.1"/>
    <property type="molecule type" value="Genomic_DNA"/>
</dbReference>